<evidence type="ECO:0000313" key="2">
    <source>
        <dbReference type="Proteomes" id="UP000186102"/>
    </source>
</evidence>
<name>A0A1Q8QG02_9FIRM</name>
<comment type="caution">
    <text evidence="1">The sequence shown here is derived from an EMBL/GenBank/DDBJ whole genome shotgun (WGS) entry which is preliminary data.</text>
</comment>
<dbReference type="EMBL" id="MLBF01000083">
    <property type="protein sequence ID" value="OLN26245.1"/>
    <property type="molecule type" value="Genomic_DNA"/>
</dbReference>
<sequence length="211" mass="23339">MQKKSNNREPHGFSRGSFRGDPIILIDPTTMAVPLVIEAYLKKLYDANIHPNIVSFDGTVVAWTPDPVANIKAICDELGLNNGGNTATFYSIAGNSNIHILSVVSMPTGTGMDGYIVFKAWNSGNQQQQEQGYGKIKPIAKELFKFYSPTGYSQIYNMVDASWSGSYSYTAKTYSFDNREYGIRIDDESNTLTLYISKPGQKLPPLKGVNM</sequence>
<dbReference type="Proteomes" id="UP000186102">
    <property type="component" value="Unassembled WGS sequence"/>
</dbReference>
<protein>
    <submittedName>
        <fullName evidence="1">N-acetylmuramoyl-L-alanine amidase</fullName>
    </submittedName>
</protein>
<reference evidence="1 2" key="1">
    <citation type="submission" date="2016-09" db="EMBL/GenBank/DDBJ databases">
        <title>Complete genome of Desulfosporosinus sp. OL.</title>
        <authorList>
            <person name="Mardanov A."/>
            <person name="Beletsky A."/>
            <person name="Panova A."/>
            <person name="Karnachuk O."/>
            <person name="Ravin N."/>
        </authorList>
    </citation>
    <scope>NUCLEOTIDE SEQUENCE [LARGE SCALE GENOMIC DNA]</scope>
    <source>
        <strain evidence="1 2">OL</strain>
    </source>
</reference>
<organism evidence="1 2">
    <name type="scientific">Desulfosporosinus metallidurans</name>
    <dbReference type="NCBI Taxonomy" id="1888891"/>
    <lineage>
        <taxon>Bacteria</taxon>
        <taxon>Bacillati</taxon>
        <taxon>Bacillota</taxon>
        <taxon>Clostridia</taxon>
        <taxon>Eubacteriales</taxon>
        <taxon>Desulfitobacteriaceae</taxon>
        <taxon>Desulfosporosinus</taxon>
    </lineage>
</organism>
<accession>A0A1Q8QG02</accession>
<keyword evidence="2" id="KW-1185">Reference proteome</keyword>
<dbReference type="AlphaFoldDB" id="A0A1Q8QG02"/>
<proteinExistence type="predicted"/>
<evidence type="ECO:0000313" key="1">
    <source>
        <dbReference type="EMBL" id="OLN26245.1"/>
    </source>
</evidence>
<gene>
    <name evidence="1" type="ORF">DSOL_5073</name>
</gene>